<accession>A0A8K1CMA9</accession>
<proteinExistence type="predicted"/>
<feature type="region of interest" description="Disordered" evidence="1">
    <location>
        <begin position="274"/>
        <end position="298"/>
    </location>
</feature>
<sequence>MTERGCACVEAETARDERLAVWRDVCTKFFYETDPRAKQVLEYFESTSVDQVVIQTETGTPEEAAIQDLVTRVGLLACAIPDHQTARSDWILALERVKNDVRKGYHQHIARQKYQEFDTRVRARQSTNYELVQDDSGIERLVLRALEAYVRSADAQAHTLQQIDSFVHEFGTDFATHPFFAGLHQVLMVNATSATVTAWKMSDAVLVESGPRFVEEALKLLVNVLNFGHQSPGTPSSSQSSTVEVRSRLWLIDPYMSDAEILSILKHLPPAGRLQARPTDSVQATDVPRPNARGEHDEQQSFFQRWCVIL</sequence>
<keyword evidence="3" id="KW-1185">Reference proteome</keyword>
<evidence type="ECO:0000313" key="3">
    <source>
        <dbReference type="Proteomes" id="UP000794436"/>
    </source>
</evidence>
<gene>
    <name evidence="2" type="ORF">Poli38472_009129</name>
</gene>
<dbReference type="AlphaFoldDB" id="A0A8K1CMA9"/>
<protein>
    <submittedName>
        <fullName evidence="2">Uncharacterized protein</fullName>
    </submittedName>
</protein>
<dbReference type="Proteomes" id="UP000794436">
    <property type="component" value="Unassembled WGS sequence"/>
</dbReference>
<evidence type="ECO:0000313" key="2">
    <source>
        <dbReference type="EMBL" id="TMW64962.1"/>
    </source>
</evidence>
<organism evidence="2 3">
    <name type="scientific">Pythium oligandrum</name>
    <name type="common">Mycoparasitic fungus</name>
    <dbReference type="NCBI Taxonomy" id="41045"/>
    <lineage>
        <taxon>Eukaryota</taxon>
        <taxon>Sar</taxon>
        <taxon>Stramenopiles</taxon>
        <taxon>Oomycota</taxon>
        <taxon>Peronosporomycetes</taxon>
        <taxon>Pythiales</taxon>
        <taxon>Pythiaceae</taxon>
        <taxon>Pythium</taxon>
    </lineage>
</organism>
<evidence type="ECO:0000256" key="1">
    <source>
        <dbReference type="SAM" id="MobiDB-lite"/>
    </source>
</evidence>
<dbReference type="OrthoDB" id="76298at2759"/>
<dbReference type="EMBL" id="SPLM01000038">
    <property type="protein sequence ID" value="TMW64962.1"/>
    <property type="molecule type" value="Genomic_DNA"/>
</dbReference>
<comment type="caution">
    <text evidence="2">The sequence shown here is derived from an EMBL/GenBank/DDBJ whole genome shotgun (WGS) entry which is preliminary data.</text>
</comment>
<reference evidence="2" key="1">
    <citation type="submission" date="2019-03" db="EMBL/GenBank/DDBJ databases">
        <title>Long read genome sequence of the mycoparasitic Pythium oligandrum ATCC 38472 isolated from sugarbeet rhizosphere.</title>
        <authorList>
            <person name="Gaulin E."/>
        </authorList>
    </citation>
    <scope>NUCLEOTIDE SEQUENCE</scope>
    <source>
        <strain evidence="2">ATCC 38472_TT</strain>
    </source>
</reference>
<name>A0A8K1CMA9_PYTOL</name>